<evidence type="ECO:0000313" key="1">
    <source>
        <dbReference type="EMBL" id="ABY63189.1"/>
    </source>
</evidence>
<name>B3FJM4_BP201</name>
<organismHost>
    <name type="scientific">Pseudomonas chlororaphis</name>
    <dbReference type="NCBI Taxonomy" id="587753"/>
</organismHost>
<evidence type="ECO:0000313" key="2">
    <source>
        <dbReference type="Proteomes" id="UP000002421"/>
    </source>
</evidence>
<reference evidence="1 2" key="1">
    <citation type="journal article" date="2008" name="Virology">
        <title>Characterization of Pseudomonas chlororaphis myovirus 201varphi2-1 via genomic sequencing, mass spectrometry, and electron microscopy.</title>
        <authorList>
            <person name="Thomas J.A."/>
            <person name="Rolando M.R."/>
            <person name="Carroll C.A."/>
            <person name="Shen P.S."/>
            <person name="Belnap D.M."/>
            <person name="Weintraub S.T."/>
            <person name="Serwer P."/>
            <person name="Hardies S.C."/>
        </authorList>
    </citation>
    <scope>NUCLEOTIDE SEQUENCE</scope>
</reference>
<accession>B3FJM4</accession>
<dbReference type="RefSeq" id="YP_001957085.1">
    <property type="nucleotide sequence ID" value="NC_010821.1"/>
</dbReference>
<proteinExistence type="predicted"/>
<protein>
    <submittedName>
        <fullName evidence="1">Uncharacterized protein</fullName>
    </submittedName>
</protein>
<keyword evidence="2" id="KW-1185">Reference proteome</keyword>
<sequence length="140" mass="16460">MSKQQYTHAMLLAMQLASVFKHVDDLGIRRETYQNFTQLEGEHDDIIRISYDEGTRKGRSYVEAIVNSDRNSFRFRQRFNFGILLELEIDYLHSEGGYRSLLETIKDDTIDAGYRTELIFDFEYCISLFTEHVASNLNKD</sequence>
<gene>
    <name evidence="1" type="ORF">201phi2-1p364</name>
</gene>
<organism evidence="1 2">
    <name type="scientific">Pseudomonas phage 201phi2-1</name>
    <name type="common">Pseudomonas chlororaphis phage 201phi2-1</name>
    <dbReference type="NCBI Taxonomy" id="198110"/>
    <lineage>
        <taxon>Viruses</taxon>
        <taxon>Duplodnaviria</taxon>
        <taxon>Heunggongvirae</taxon>
        <taxon>Uroviricota</taxon>
        <taxon>Caudoviricetes</taxon>
        <taxon>Chimalliviridae</taxon>
        <taxon>Serwervirus</taxon>
        <taxon>Serwervirus 201phi21</taxon>
    </lineage>
</organism>
<dbReference type="KEGG" id="vg:6372386"/>
<dbReference type="Proteomes" id="UP000002421">
    <property type="component" value="Segment"/>
</dbReference>
<dbReference type="EMBL" id="EU197055">
    <property type="protein sequence ID" value="ABY63189.1"/>
    <property type="molecule type" value="Genomic_DNA"/>
</dbReference>